<feature type="domain" description="Myb-like" evidence="3">
    <location>
        <begin position="474"/>
        <end position="522"/>
    </location>
</feature>
<feature type="compositionally biased region" description="Basic residues" evidence="2">
    <location>
        <begin position="163"/>
        <end position="175"/>
    </location>
</feature>
<protein>
    <submittedName>
        <fullName evidence="6">Myb-like domain-containing protein</fullName>
    </submittedName>
</protein>
<evidence type="ECO:0000313" key="6">
    <source>
        <dbReference type="WBParaSite" id="EVEC_0000603701-mRNA-1"/>
    </source>
</evidence>
<dbReference type="Gene3D" id="1.10.10.60">
    <property type="entry name" value="Homeodomain-like"/>
    <property type="match status" value="1"/>
</dbReference>
<organism evidence="6">
    <name type="scientific">Enterobius vermicularis</name>
    <name type="common">Human pinworm</name>
    <dbReference type="NCBI Taxonomy" id="51028"/>
    <lineage>
        <taxon>Eukaryota</taxon>
        <taxon>Metazoa</taxon>
        <taxon>Ecdysozoa</taxon>
        <taxon>Nematoda</taxon>
        <taxon>Chromadorea</taxon>
        <taxon>Rhabditida</taxon>
        <taxon>Spirurina</taxon>
        <taxon>Oxyuridomorpha</taxon>
        <taxon>Oxyuroidea</taxon>
        <taxon>Oxyuridae</taxon>
        <taxon>Enterobius</taxon>
    </lineage>
</organism>
<comment type="subcellular location">
    <subcellularLocation>
        <location evidence="1">Nucleus</location>
    </subcellularLocation>
</comment>
<feature type="compositionally biased region" description="Acidic residues" evidence="2">
    <location>
        <begin position="705"/>
        <end position="727"/>
    </location>
</feature>
<feature type="compositionally biased region" description="Basic and acidic residues" evidence="2">
    <location>
        <begin position="377"/>
        <end position="394"/>
    </location>
</feature>
<feature type="compositionally biased region" description="Basic residues" evidence="2">
    <location>
        <begin position="134"/>
        <end position="155"/>
    </location>
</feature>
<dbReference type="PROSITE" id="PS50090">
    <property type="entry name" value="MYB_LIKE"/>
    <property type="match status" value="1"/>
</dbReference>
<dbReference type="InterPro" id="IPR009057">
    <property type="entry name" value="Homeodomain-like_sf"/>
</dbReference>
<dbReference type="InterPro" id="IPR001005">
    <property type="entry name" value="SANT/Myb"/>
</dbReference>
<proteinExistence type="predicted"/>
<dbReference type="SUPFAM" id="SSF46689">
    <property type="entry name" value="Homeodomain-like"/>
    <property type="match status" value="1"/>
</dbReference>
<sequence>MSRLDDSNGSCRDGDAVRISRSGRVIKPRLASWLGQRIVYDCHGTPVRAEGVITETVLSKDATDADLTISYLGLSPAESPQQKEKRLLTSIRTSVRKRRRLRLVDYSESSGSEDGDNIKSLRRIDSSPEEHYSSLKHHGGKSIKEGKKKKAVRNSRYREKNVKERKRLVKKKHSRVRDINQLPLPLDLDTGDESDATLTELEYSDDDEEEDEERGRHVEVPFITVSRWPERGTESSQPSFVKGRRSFETCEEGTAVPVDTKRSSSIAGSVLRVSRSGRLVKPLVRPWLVQNSSYDGCGSPLRTAKLSAESACSSRSHASSFANNRAVSPPESPPQNECLKKSVGTSHFGERRFTNNAMSNSASDILTPIHPHRTRNRFREVESSDETEMKEGTPKKALVRKKKRRRNHRWQIKDTRRYKKRQKINRNTSARNVPNDEDLCAAASGTEDSDVSCPAVNTEAFGGSPTKYLTAPRKWKKEELDRLKLALNAIKPSSDDDWEKVATALSGGRTAQECREVATKKLNYLEQREQVMEDETELKECAGALFRAKVGSLSYLVHAQRFTRKFVMAEKQKPKPTTETFDYSAVAEMPSVAQFDPDDSLLGVLRTPDSGDVQKANRREFIPHVSRGEASTPKIYISPDQEDWKERDKKQRYVHQMLRNKRYMLLNKSNISVTNGEVEGVFDKDAAVTLKSAMQKLRNTRKDCDELEEEDEEDLVSNESDTENVNV</sequence>
<gene>
    <name evidence="4" type="ORF">EVEC_LOCUS5648</name>
</gene>
<reference evidence="6" key="1">
    <citation type="submission" date="2017-02" db="UniProtKB">
        <authorList>
            <consortium name="WormBaseParasite"/>
        </authorList>
    </citation>
    <scope>IDENTIFICATION</scope>
</reference>
<reference evidence="4 5" key="2">
    <citation type="submission" date="2018-10" db="EMBL/GenBank/DDBJ databases">
        <authorList>
            <consortium name="Pathogen Informatics"/>
        </authorList>
    </citation>
    <scope>NUCLEOTIDE SEQUENCE [LARGE SCALE GENOMIC DNA]</scope>
</reference>
<feature type="region of interest" description="Disordered" evidence="2">
    <location>
        <begin position="106"/>
        <end position="193"/>
    </location>
</feature>
<accession>A0A0N4V6Y7</accession>
<dbReference type="CDD" id="cd00167">
    <property type="entry name" value="SANT"/>
    <property type="match status" value="1"/>
</dbReference>
<evidence type="ECO:0000259" key="3">
    <source>
        <dbReference type="PROSITE" id="PS50090"/>
    </source>
</evidence>
<dbReference type="STRING" id="51028.A0A0N4V6Y7"/>
<dbReference type="WBParaSite" id="EVEC_0000603701-mRNA-1">
    <property type="protein sequence ID" value="EVEC_0000603701-mRNA-1"/>
    <property type="gene ID" value="EVEC_0000603701"/>
</dbReference>
<dbReference type="AlphaFoldDB" id="A0A0N4V6Y7"/>
<evidence type="ECO:0000256" key="2">
    <source>
        <dbReference type="SAM" id="MobiDB-lite"/>
    </source>
</evidence>
<evidence type="ECO:0000313" key="5">
    <source>
        <dbReference type="Proteomes" id="UP000274131"/>
    </source>
</evidence>
<keyword evidence="5" id="KW-1185">Reference proteome</keyword>
<dbReference type="EMBL" id="UXUI01008225">
    <property type="protein sequence ID" value="VDD90897.1"/>
    <property type="molecule type" value="Genomic_DNA"/>
</dbReference>
<dbReference type="SMART" id="SM00717">
    <property type="entry name" value="SANT"/>
    <property type="match status" value="1"/>
</dbReference>
<feature type="region of interest" description="Disordered" evidence="2">
    <location>
        <begin position="375"/>
        <end position="452"/>
    </location>
</feature>
<evidence type="ECO:0000256" key="1">
    <source>
        <dbReference type="ARBA" id="ARBA00004123"/>
    </source>
</evidence>
<feature type="compositionally biased region" description="Basic and acidic residues" evidence="2">
    <location>
        <begin position="116"/>
        <end position="133"/>
    </location>
</feature>
<feature type="region of interest" description="Disordered" evidence="2">
    <location>
        <begin position="700"/>
        <end position="727"/>
    </location>
</feature>
<dbReference type="GO" id="GO:0005634">
    <property type="term" value="C:nucleus"/>
    <property type="evidence" value="ECO:0007669"/>
    <property type="project" value="UniProtKB-SubCell"/>
</dbReference>
<name>A0A0N4V6Y7_ENTVE</name>
<dbReference type="OrthoDB" id="2195551at2759"/>
<feature type="region of interest" description="Disordered" evidence="2">
    <location>
        <begin position="319"/>
        <end position="341"/>
    </location>
</feature>
<feature type="compositionally biased region" description="Basic residues" evidence="2">
    <location>
        <begin position="397"/>
        <end position="424"/>
    </location>
</feature>
<evidence type="ECO:0000313" key="4">
    <source>
        <dbReference type="EMBL" id="VDD90897.1"/>
    </source>
</evidence>
<dbReference type="Proteomes" id="UP000274131">
    <property type="component" value="Unassembled WGS sequence"/>
</dbReference>